<dbReference type="Proteomes" id="UP000220246">
    <property type="component" value="Unassembled WGS sequence"/>
</dbReference>
<keyword evidence="14" id="KW-1185">Reference proteome</keyword>
<evidence type="ECO:0000256" key="11">
    <source>
        <dbReference type="HAMAP-Rule" id="MF_00766"/>
    </source>
</evidence>
<evidence type="ECO:0000256" key="7">
    <source>
        <dbReference type="ARBA" id="ARBA00022984"/>
    </source>
</evidence>
<dbReference type="GO" id="GO:0005886">
    <property type="term" value="C:plasma membrane"/>
    <property type="evidence" value="ECO:0007669"/>
    <property type="project" value="UniProtKB-SubCell"/>
</dbReference>
<dbReference type="GO" id="GO:0009274">
    <property type="term" value="C:peptidoglycan-based cell wall"/>
    <property type="evidence" value="ECO:0007669"/>
    <property type="project" value="InterPro"/>
</dbReference>
<keyword evidence="8 11" id="KW-1133">Transmembrane helix</keyword>
<dbReference type="GO" id="GO:0008360">
    <property type="term" value="P:regulation of cell shape"/>
    <property type="evidence" value="ECO:0007669"/>
    <property type="project" value="UniProtKB-KW"/>
</dbReference>
<dbReference type="AlphaFoldDB" id="A0A2A7UZC8"/>
<dbReference type="GeneID" id="80803045"/>
<evidence type="ECO:0000256" key="2">
    <source>
        <dbReference type="ARBA" id="ARBA00022519"/>
    </source>
</evidence>
<keyword evidence="1 11" id="KW-1003">Cell membrane</keyword>
<dbReference type="Gene3D" id="1.10.3810.10">
    <property type="entry name" value="Biosynthetic peptidoglycan transglycosylase-like"/>
    <property type="match status" value="1"/>
</dbReference>
<dbReference type="GO" id="GO:0008955">
    <property type="term" value="F:peptidoglycan glycosyltransferase activity"/>
    <property type="evidence" value="ECO:0007669"/>
    <property type="project" value="UniProtKB-UniRule"/>
</dbReference>
<dbReference type="HAMAP" id="MF_00766">
    <property type="entry name" value="PGT_MtgA"/>
    <property type="match status" value="1"/>
</dbReference>
<evidence type="ECO:0000256" key="6">
    <source>
        <dbReference type="ARBA" id="ARBA00022960"/>
    </source>
</evidence>
<evidence type="ECO:0000256" key="3">
    <source>
        <dbReference type="ARBA" id="ARBA00022676"/>
    </source>
</evidence>
<accession>A0A2A7UZC8</accession>
<evidence type="ECO:0000256" key="5">
    <source>
        <dbReference type="ARBA" id="ARBA00022692"/>
    </source>
</evidence>
<evidence type="ECO:0000256" key="9">
    <source>
        <dbReference type="ARBA" id="ARBA00023136"/>
    </source>
</evidence>
<keyword evidence="9 11" id="KW-0472">Membrane</keyword>
<dbReference type="RefSeq" id="WP_066537752.1">
    <property type="nucleotide sequence ID" value="NZ_DALZQJ010000008.1"/>
</dbReference>
<proteinExistence type="inferred from homology"/>
<dbReference type="PANTHER" id="PTHR30400">
    <property type="entry name" value="MONOFUNCTIONAL BIOSYNTHETIC PEPTIDOGLYCAN TRANSGLYCOSYLASE"/>
    <property type="match status" value="1"/>
</dbReference>
<comment type="function">
    <text evidence="11">Peptidoglycan polymerase that catalyzes glycan chain elongation from lipid-linked precursors.</text>
</comment>
<evidence type="ECO:0000313" key="13">
    <source>
        <dbReference type="EMBL" id="PEH90689.1"/>
    </source>
</evidence>
<comment type="pathway">
    <text evidence="11">Cell wall biogenesis; peptidoglycan biosynthesis.</text>
</comment>
<keyword evidence="5 11" id="KW-0812">Transmembrane</keyword>
<keyword evidence="4 11" id="KW-0808">Transferase</keyword>
<evidence type="ECO:0000259" key="12">
    <source>
        <dbReference type="Pfam" id="PF00912"/>
    </source>
</evidence>
<dbReference type="STRING" id="1219032.GCA_001515545_02237"/>
<dbReference type="PANTHER" id="PTHR30400:SF0">
    <property type="entry name" value="BIOSYNTHETIC PEPTIDOGLYCAN TRANSGLYCOSYLASE"/>
    <property type="match status" value="1"/>
</dbReference>
<evidence type="ECO:0000256" key="1">
    <source>
        <dbReference type="ARBA" id="ARBA00022475"/>
    </source>
</evidence>
<dbReference type="EMBL" id="PDEA01000001">
    <property type="protein sequence ID" value="PEH90689.1"/>
    <property type="molecule type" value="Genomic_DNA"/>
</dbReference>
<feature type="transmembrane region" description="Helical" evidence="11">
    <location>
        <begin position="7"/>
        <end position="32"/>
    </location>
</feature>
<evidence type="ECO:0000313" key="14">
    <source>
        <dbReference type="Proteomes" id="UP000220246"/>
    </source>
</evidence>
<sequence length="238" mass="27053">MKAFERWLGLVLLAAVGLQLFFVLRIGLMVVVAPESTTFQRSEMWQQWKDGAERPWQQRWVDYAQISDHLKRAVLTSEDDQFVEHGGVRWDAIERAMERNAKEEHRAARKQSTRPARLFGGSTITQQLAKNLLLSGERNMLRKGQELVLAHLLELLLSKQRILEIYLNSVEWGNGIFGAEAAARHYFGKSAAGLTPAEAARLAVMLPNPRHFEANPRSPYLNQRSSAIQRRMAATPLP</sequence>
<organism evidence="13 14">
    <name type="scientific">Comamonas terrigena</name>
    <dbReference type="NCBI Taxonomy" id="32013"/>
    <lineage>
        <taxon>Bacteria</taxon>
        <taxon>Pseudomonadati</taxon>
        <taxon>Pseudomonadota</taxon>
        <taxon>Betaproteobacteria</taxon>
        <taxon>Burkholderiales</taxon>
        <taxon>Comamonadaceae</taxon>
        <taxon>Comamonas</taxon>
    </lineage>
</organism>
<dbReference type="GO" id="GO:0016763">
    <property type="term" value="F:pentosyltransferase activity"/>
    <property type="evidence" value="ECO:0007669"/>
    <property type="project" value="InterPro"/>
</dbReference>
<dbReference type="OrthoDB" id="9766909at2"/>
<comment type="caution">
    <text evidence="13">The sequence shown here is derived from an EMBL/GenBank/DDBJ whole genome shotgun (WGS) entry which is preliminary data.</text>
</comment>
<keyword evidence="10 11" id="KW-0961">Cell wall biogenesis/degradation</keyword>
<feature type="domain" description="Glycosyl transferase family 51" evidence="12">
    <location>
        <begin position="57"/>
        <end position="232"/>
    </location>
</feature>
<comment type="catalytic activity">
    <reaction evidence="11">
        <text>[GlcNAc-(1-&gt;4)-Mur2Ac(oyl-L-Ala-gamma-D-Glu-L-Lys-D-Ala-D-Ala)](n)-di-trans,octa-cis-undecaprenyl diphosphate + beta-D-GlcNAc-(1-&gt;4)-Mur2Ac(oyl-L-Ala-gamma-D-Glu-L-Lys-D-Ala-D-Ala)-di-trans,octa-cis-undecaprenyl diphosphate = [GlcNAc-(1-&gt;4)-Mur2Ac(oyl-L-Ala-gamma-D-Glu-L-Lys-D-Ala-D-Ala)](n+1)-di-trans,octa-cis-undecaprenyl diphosphate + di-trans,octa-cis-undecaprenyl diphosphate + H(+)</text>
        <dbReference type="Rhea" id="RHEA:23708"/>
        <dbReference type="Rhea" id="RHEA-COMP:9602"/>
        <dbReference type="Rhea" id="RHEA-COMP:9603"/>
        <dbReference type="ChEBI" id="CHEBI:15378"/>
        <dbReference type="ChEBI" id="CHEBI:58405"/>
        <dbReference type="ChEBI" id="CHEBI:60033"/>
        <dbReference type="ChEBI" id="CHEBI:78435"/>
        <dbReference type="EC" id="2.4.99.28"/>
    </reaction>
</comment>
<dbReference type="InterPro" id="IPR023346">
    <property type="entry name" value="Lysozyme-like_dom_sf"/>
</dbReference>
<dbReference type="InterPro" id="IPR011812">
    <property type="entry name" value="Pep_trsgly"/>
</dbReference>
<name>A0A2A7UZC8_COMTR</name>
<keyword evidence="3 11" id="KW-0328">Glycosyltransferase</keyword>
<dbReference type="SUPFAM" id="SSF53955">
    <property type="entry name" value="Lysozyme-like"/>
    <property type="match status" value="1"/>
</dbReference>
<dbReference type="GO" id="GO:0009252">
    <property type="term" value="P:peptidoglycan biosynthetic process"/>
    <property type="evidence" value="ECO:0007669"/>
    <property type="project" value="UniProtKB-UniRule"/>
</dbReference>
<dbReference type="EC" id="2.4.99.28" evidence="11"/>
<keyword evidence="7 11" id="KW-0573">Peptidoglycan synthesis</keyword>
<comment type="subcellular location">
    <subcellularLocation>
        <location evidence="11">Cell inner membrane</location>
        <topology evidence="11">Single-pass membrane protein</topology>
    </subcellularLocation>
</comment>
<gene>
    <name evidence="11" type="primary">mtgA</name>
    <name evidence="13" type="ORF">CRM82_20640</name>
</gene>
<dbReference type="Pfam" id="PF00912">
    <property type="entry name" value="Transgly"/>
    <property type="match status" value="1"/>
</dbReference>
<evidence type="ECO:0000256" key="8">
    <source>
        <dbReference type="ARBA" id="ARBA00022989"/>
    </source>
</evidence>
<reference evidence="14" key="1">
    <citation type="submission" date="2017-09" db="EMBL/GenBank/DDBJ databases">
        <title>FDA dAtabase for Regulatory Grade micrObial Sequences (FDA-ARGOS): Supporting development and validation of Infectious Disease Dx tests.</title>
        <authorList>
            <person name="Minogue T."/>
            <person name="Wolcott M."/>
            <person name="Wasieloski L."/>
            <person name="Aguilar W."/>
            <person name="Moore D."/>
            <person name="Tallon L."/>
            <person name="Sadzewicz L."/>
            <person name="Ott S."/>
            <person name="Zhao X."/>
            <person name="Nagaraj S."/>
            <person name="Vavikolanu K."/>
            <person name="Aluvathingal J."/>
            <person name="Nadendla S."/>
            <person name="Sichtig H."/>
        </authorList>
    </citation>
    <scope>NUCLEOTIDE SEQUENCE [LARGE SCALE GENOMIC DNA]</scope>
    <source>
        <strain evidence="14">FDAARGOS_394</strain>
    </source>
</reference>
<keyword evidence="6 11" id="KW-0133">Cell shape</keyword>
<dbReference type="GO" id="GO:0071555">
    <property type="term" value="P:cell wall organization"/>
    <property type="evidence" value="ECO:0007669"/>
    <property type="project" value="UniProtKB-KW"/>
</dbReference>
<dbReference type="NCBIfam" id="TIGR02070">
    <property type="entry name" value="mono_pep_trsgly"/>
    <property type="match status" value="1"/>
</dbReference>
<dbReference type="InterPro" id="IPR036950">
    <property type="entry name" value="PBP_transglycosylase"/>
</dbReference>
<protein>
    <recommendedName>
        <fullName evidence="11">Biosynthetic peptidoglycan transglycosylase</fullName>
        <ecNumber evidence="11">2.4.99.28</ecNumber>
    </recommendedName>
    <alternativeName>
        <fullName evidence="11">Glycan polymerase</fullName>
    </alternativeName>
    <alternativeName>
        <fullName evidence="11">Peptidoglycan glycosyltransferase MtgA</fullName>
        <shortName evidence="11">PGT</shortName>
    </alternativeName>
</protein>
<comment type="similarity">
    <text evidence="11">Belongs to the glycosyltransferase 51 family.</text>
</comment>
<dbReference type="UniPathway" id="UPA00219"/>
<evidence type="ECO:0000256" key="4">
    <source>
        <dbReference type="ARBA" id="ARBA00022679"/>
    </source>
</evidence>
<evidence type="ECO:0000256" key="10">
    <source>
        <dbReference type="ARBA" id="ARBA00023316"/>
    </source>
</evidence>
<keyword evidence="2 11" id="KW-0997">Cell inner membrane</keyword>
<dbReference type="InterPro" id="IPR001264">
    <property type="entry name" value="Glyco_trans_51"/>
</dbReference>